<evidence type="ECO:0000313" key="2">
    <source>
        <dbReference type="EMBL" id="MBI2677309.1"/>
    </source>
</evidence>
<gene>
    <name evidence="2" type="ORF">HYX28_00855</name>
</gene>
<dbReference type="GO" id="GO:0006352">
    <property type="term" value="P:DNA-templated transcription initiation"/>
    <property type="evidence" value="ECO:0007669"/>
    <property type="project" value="InterPro"/>
</dbReference>
<dbReference type="InterPro" id="IPR013324">
    <property type="entry name" value="RNA_pol_sigma_r3/r4-like"/>
</dbReference>
<sequence length="341" mass="37946">MNLHISYKAEKTADLEREFQTHIQKLERRLQVFRPELVHLRASIENSNPRQGTIVSLDLRLPSGDIATKEAGSPASVAIKGAFNELMKKLGRHKEQLRGQRHRHRAKVAGTVPFESTVAAVVPAKVSNGDVGTWVDANLARLERFIARELRYRENTGRLRSGELSREEVVDEAIAMALGDGEEKPEVVSLERWLYRLALRAMDNLAHDGEAIGTTVHLEDSVRKPNVRASDEPQLQFHQPDEMMLEETVIADRSVATPEEIFYSDEMVGMIETALAGAKPEEREAFILSTIEGFTLVEIAAIAGRKTGQVEADLRAALAHLRKGLPAATPLRELLLHPKIA</sequence>
<dbReference type="AlphaFoldDB" id="A0A932ENE7"/>
<dbReference type="SUPFAM" id="SSF88659">
    <property type="entry name" value="Sigma3 and sigma4 domains of RNA polymerase sigma factors"/>
    <property type="match status" value="1"/>
</dbReference>
<proteinExistence type="predicted"/>
<dbReference type="EMBL" id="JACPNR010000004">
    <property type="protein sequence ID" value="MBI2677309.1"/>
    <property type="molecule type" value="Genomic_DNA"/>
</dbReference>
<dbReference type="SUPFAM" id="SSF69754">
    <property type="entry name" value="Ribosome binding protein Y (YfiA homologue)"/>
    <property type="match status" value="1"/>
</dbReference>
<dbReference type="GO" id="GO:0003677">
    <property type="term" value="F:DNA binding"/>
    <property type="evidence" value="ECO:0007669"/>
    <property type="project" value="InterPro"/>
</dbReference>
<dbReference type="Gene3D" id="3.30.160.100">
    <property type="entry name" value="Ribosome hibernation promotion factor-like"/>
    <property type="match status" value="1"/>
</dbReference>
<dbReference type="Gene3D" id="1.10.10.10">
    <property type="entry name" value="Winged helix-like DNA-binding domain superfamily/Winged helix DNA-binding domain"/>
    <property type="match status" value="1"/>
</dbReference>
<accession>A0A932ENE7</accession>
<dbReference type="GO" id="GO:0016987">
    <property type="term" value="F:sigma factor activity"/>
    <property type="evidence" value="ECO:0007669"/>
    <property type="project" value="InterPro"/>
</dbReference>
<dbReference type="Pfam" id="PF08281">
    <property type="entry name" value="Sigma70_r4_2"/>
    <property type="match status" value="1"/>
</dbReference>
<dbReference type="InterPro" id="IPR036388">
    <property type="entry name" value="WH-like_DNA-bd_sf"/>
</dbReference>
<organism evidence="2 3">
    <name type="scientific">Candidatus Korobacter versatilis</name>
    <dbReference type="NCBI Taxonomy" id="658062"/>
    <lineage>
        <taxon>Bacteria</taxon>
        <taxon>Pseudomonadati</taxon>
        <taxon>Acidobacteriota</taxon>
        <taxon>Terriglobia</taxon>
        <taxon>Terriglobales</taxon>
        <taxon>Candidatus Korobacteraceae</taxon>
        <taxon>Candidatus Korobacter</taxon>
    </lineage>
</organism>
<evidence type="ECO:0000313" key="3">
    <source>
        <dbReference type="Proteomes" id="UP000779809"/>
    </source>
</evidence>
<evidence type="ECO:0000259" key="1">
    <source>
        <dbReference type="Pfam" id="PF08281"/>
    </source>
</evidence>
<protein>
    <recommendedName>
        <fullName evidence="1">RNA polymerase sigma factor 70 region 4 type 2 domain-containing protein</fullName>
    </recommendedName>
</protein>
<feature type="domain" description="RNA polymerase sigma factor 70 region 4 type 2" evidence="1">
    <location>
        <begin position="271"/>
        <end position="321"/>
    </location>
</feature>
<name>A0A932ENE7_9BACT</name>
<dbReference type="Proteomes" id="UP000779809">
    <property type="component" value="Unassembled WGS sequence"/>
</dbReference>
<reference evidence="2" key="1">
    <citation type="submission" date="2020-07" db="EMBL/GenBank/DDBJ databases">
        <title>Huge and variable diversity of episymbiotic CPR bacteria and DPANN archaea in groundwater ecosystems.</title>
        <authorList>
            <person name="He C.Y."/>
            <person name="Keren R."/>
            <person name="Whittaker M."/>
            <person name="Farag I.F."/>
            <person name="Doudna J."/>
            <person name="Cate J.H.D."/>
            <person name="Banfield J.F."/>
        </authorList>
    </citation>
    <scope>NUCLEOTIDE SEQUENCE</scope>
    <source>
        <strain evidence="2">NC_groundwater_580_Pr5_B-0.1um_64_19</strain>
    </source>
</reference>
<comment type="caution">
    <text evidence="2">The sequence shown here is derived from an EMBL/GenBank/DDBJ whole genome shotgun (WGS) entry which is preliminary data.</text>
</comment>
<dbReference type="InterPro" id="IPR036567">
    <property type="entry name" value="RHF-like"/>
</dbReference>
<dbReference type="InterPro" id="IPR013249">
    <property type="entry name" value="RNA_pol_sigma70_r4_t2"/>
</dbReference>